<dbReference type="SUPFAM" id="SSF51395">
    <property type="entry name" value="FMN-linked oxidoreductases"/>
    <property type="match status" value="1"/>
</dbReference>
<dbReference type="Gene3D" id="3.20.20.70">
    <property type="entry name" value="Aldolase class I"/>
    <property type="match status" value="1"/>
</dbReference>
<keyword evidence="1" id="KW-0285">Flavoprotein</keyword>
<proteinExistence type="predicted"/>
<evidence type="ECO:0000313" key="4">
    <source>
        <dbReference type="EMBL" id="MCP3429628.1"/>
    </source>
</evidence>
<dbReference type="CDD" id="cd04733">
    <property type="entry name" value="OYE_like_2_FMN"/>
    <property type="match status" value="1"/>
</dbReference>
<sequence>MSTVFLPFTFPNGQVIKNRITKAAMEENLADPGHLPGIALYNLYSAWAKGGAGLIITGNVMVDHLAMTGPGGVALEDAENLKAFQKWASTAQQNDTKIWMQINHPGRQVYKNMHGKALAPSAKALNLGKFSKLFATPKAMTQLDIADVIQRFVTTAKLAEQAGFDGVQIHAAHGYLLSQFLSPLTNLRDDEWGGSLANRARLLATIISKVQAEVAPEFTLAVKINSADFQRGGFDVDDAVAVVAMLEELGVHCIEISGGSYEAPAMQGTTADERTLAREAYFLTFAEQIASKTRVPIMTTGGIYRLATAEKVLAENIALIGMASALGAQPDLPKRWTTEPDLVGTMPNIAWQNKPLKGLATMAMVKRWLRESSQNKTPTLNANPIWTLLKDQLIKSKQTKRYNQKIKQYG</sequence>
<dbReference type="EMBL" id="JANATA010000026">
    <property type="protein sequence ID" value="MCP3429628.1"/>
    <property type="molecule type" value="Genomic_DNA"/>
</dbReference>
<feature type="domain" description="NADH:flavin oxidoreductase/NADH oxidase N-terminal" evidence="3">
    <location>
        <begin position="4"/>
        <end position="336"/>
    </location>
</feature>
<gene>
    <name evidence="4" type="ORF">NLF92_11805</name>
</gene>
<accession>A0AA41X519</accession>
<name>A0AA41X519_9ALTE</name>
<dbReference type="PANTHER" id="PTHR43656">
    <property type="entry name" value="BINDING OXIDOREDUCTASE, PUTATIVE (AFU_ORTHOLOGUE AFUA_2G08260)-RELATED"/>
    <property type="match status" value="1"/>
</dbReference>
<dbReference type="Proteomes" id="UP001165413">
    <property type="component" value="Unassembled WGS sequence"/>
</dbReference>
<protein>
    <submittedName>
        <fullName evidence="4">NADH:flavin oxidoreductase/NADH oxidase family protein</fullName>
    </submittedName>
</protein>
<dbReference type="InterPro" id="IPR051799">
    <property type="entry name" value="NADH_flavin_oxidoreductase"/>
</dbReference>
<dbReference type="InterPro" id="IPR001155">
    <property type="entry name" value="OxRdtase_FMN_N"/>
</dbReference>
<keyword evidence="2" id="KW-0560">Oxidoreductase</keyword>
<dbReference type="GO" id="GO:0010181">
    <property type="term" value="F:FMN binding"/>
    <property type="evidence" value="ECO:0007669"/>
    <property type="project" value="InterPro"/>
</dbReference>
<organism evidence="4 5">
    <name type="scientific">Opacimonas viscosa</name>
    <dbReference type="NCBI Taxonomy" id="2961944"/>
    <lineage>
        <taxon>Bacteria</taxon>
        <taxon>Pseudomonadati</taxon>
        <taxon>Pseudomonadota</taxon>
        <taxon>Gammaproteobacteria</taxon>
        <taxon>Alteromonadales</taxon>
        <taxon>Alteromonadaceae</taxon>
        <taxon>Opacimonas</taxon>
    </lineage>
</organism>
<dbReference type="InterPro" id="IPR013785">
    <property type="entry name" value="Aldolase_TIM"/>
</dbReference>
<evidence type="ECO:0000259" key="3">
    <source>
        <dbReference type="Pfam" id="PF00724"/>
    </source>
</evidence>
<keyword evidence="5" id="KW-1185">Reference proteome</keyword>
<dbReference type="AlphaFoldDB" id="A0AA41X519"/>
<evidence type="ECO:0000256" key="2">
    <source>
        <dbReference type="ARBA" id="ARBA00023002"/>
    </source>
</evidence>
<reference evidence="4" key="1">
    <citation type="submission" date="2022-07" db="EMBL/GenBank/DDBJ databases">
        <title>Characterization of the Novel Bacterium Alteromonas immobilis LMIT006 and Alteromonas gregis LMIT007.</title>
        <authorList>
            <person name="Lin X."/>
        </authorList>
    </citation>
    <scope>NUCLEOTIDE SEQUENCE</scope>
    <source>
        <strain evidence="4">LMIT007</strain>
    </source>
</reference>
<evidence type="ECO:0000256" key="1">
    <source>
        <dbReference type="ARBA" id="ARBA00022630"/>
    </source>
</evidence>
<dbReference type="Pfam" id="PF00724">
    <property type="entry name" value="Oxidored_FMN"/>
    <property type="match status" value="1"/>
</dbReference>
<dbReference type="RefSeq" id="WP_254102208.1">
    <property type="nucleotide sequence ID" value="NZ_JANATA010000026.1"/>
</dbReference>
<evidence type="ECO:0000313" key="5">
    <source>
        <dbReference type="Proteomes" id="UP001165413"/>
    </source>
</evidence>
<dbReference type="PANTHER" id="PTHR43656:SF2">
    <property type="entry name" value="BINDING OXIDOREDUCTASE, PUTATIVE (AFU_ORTHOLOGUE AFUA_2G08260)-RELATED"/>
    <property type="match status" value="1"/>
</dbReference>
<dbReference type="GO" id="GO:0016491">
    <property type="term" value="F:oxidoreductase activity"/>
    <property type="evidence" value="ECO:0007669"/>
    <property type="project" value="UniProtKB-KW"/>
</dbReference>
<comment type="caution">
    <text evidence="4">The sequence shown here is derived from an EMBL/GenBank/DDBJ whole genome shotgun (WGS) entry which is preliminary data.</text>
</comment>